<dbReference type="EMBL" id="AGNL01001922">
    <property type="protein sequence ID" value="EJK76631.1"/>
    <property type="molecule type" value="Genomic_DNA"/>
</dbReference>
<dbReference type="Proteomes" id="UP000266841">
    <property type="component" value="Unassembled WGS sequence"/>
</dbReference>
<proteinExistence type="predicted"/>
<feature type="non-terminal residue" evidence="2">
    <location>
        <position position="35"/>
    </location>
</feature>
<evidence type="ECO:0000313" key="2">
    <source>
        <dbReference type="EMBL" id="EJK76631.1"/>
    </source>
</evidence>
<name>K0TMY3_THAOC</name>
<feature type="compositionally biased region" description="Low complexity" evidence="1">
    <location>
        <begin position="25"/>
        <end position="35"/>
    </location>
</feature>
<dbReference type="AlphaFoldDB" id="K0TMY3"/>
<comment type="caution">
    <text evidence="2">The sequence shown here is derived from an EMBL/GenBank/DDBJ whole genome shotgun (WGS) entry which is preliminary data.</text>
</comment>
<accession>K0TMY3</accession>
<keyword evidence="3" id="KW-1185">Reference proteome</keyword>
<sequence>MPRKKTEDQTLASGEEEGSEKSETEVTTSVLTSLK</sequence>
<feature type="region of interest" description="Disordered" evidence="1">
    <location>
        <begin position="1"/>
        <end position="35"/>
    </location>
</feature>
<evidence type="ECO:0000256" key="1">
    <source>
        <dbReference type="SAM" id="MobiDB-lite"/>
    </source>
</evidence>
<organism evidence="2 3">
    <name type="scientific">Thalassiosira oceanica</name>
    <name type="common">Marine diatom</name>
    <dbReference type="NCBI Taxonomy" id="159749"/>
    <lineage>
        <taxon>Eukaryota</taxon>
        <taxon>Sar</taxon>
        <taxon>Stramenopiles</taxon>
        <taxon>Ochrophyta</taxon>
        <taxon>Bacillariophyta</taxon>
        <taxon>Coscinodiscophyceae</taxon>
        <taxon>Thalassiosirophycidae</taxon>
        <taxon>Thalassiosirales</taxon>
        <taxon>Thalassiosiraceae</taxon>
        <taxon>Thalassiosira</taxon>
    </lineage>
</organism>
<gene>
    <name evidence="2" type="ORF">THAOC_01596</name>
</gene>
<reference evidence="2 3" key="1">
    <citation type="journal article" date="2012" name="Genome Biol.">
        <title>Genome and low-iron response of an oceanic diatom adapted to chronic iron limitation.</title>
        <authorList>
            <person name="Lommer M."/>
            <person name="Specht M."/>
            <person name="Roy A.S."/>
            <person name="Kraemer L."/>
            <person name="Andreson R."/>
            <person name="Gutowska M.A."/>
            <person name="Wolf J."/>
            <person name="Bergner S.V."/>
            <person name="Schilhabel M.B."/>
            <person name="Klostermeier U.C."/>
            <person name="Beiko R.G."/>
            <person name="Rosenstiel P."/>
            <person name="Hippler M."/>
            <person name="Laroche J."/>
        </authorList>
    </citation>
    <scope>NUCLEOTIDE SEQUENCE [LARGE SCALE GENOMIC DNA]</scope>
    <source>
        <strain evidence="2 3">CCMP1005</strain>
    </source>
</reference>
<evidence type="ECO:0000313" key="3">
    <source>
        <dbReference type="Proteomes" id="UP000266841"/>
    </source>
</evidence>
<protein>
    <submittedName>
        <fullName evidence="2">Uncharacterized protein</fullName>
    </submittedName>
</protein>